<dbReference type="GO" id="GO:0009279">
    <property type="term" value="C:cell outer membrane"/>
    <property type="evidence" value="ECO:0007669"/>
    <property type="project" value="UniProtKB-SubCell"/>
</dbReference>
<dbReference type="InterPro" id="IPR006664">
    <property type="entry name" value="OMP_bac"/>
</dbReference>
<dbReference type="PRINTS" id="PR01021">
    <property type="entry name" value="OMPADOMAIN"/>
</dbReference>
<dbReference type="PROSITE" id="PS51123">
    <property type="entry name" value="OMPA_2"/>
    <property type="match status" value="1"/>
</dbReference>
<dbReference type="InterPro" id="IPR050330">
    <property type="entry name" value="Bact_OuterMem_StrucFunc"/>
</dbReference>
<evidence type="ECO:0000313" key="7">
    <source>
        <dbReference type="EMBL" id="CAA0086377.1"/>
    </source>
</evidence>
<dbReference type="InterPro" id="IPR006665">
    <property type="entry name" value="OmpA-like"/>
</dbReference>
<evidence type="ECO:0000256" key="1">
    <source>
        <dbReference type="ARBA" id="ARBA00004442"/>
    </source>
</evidence>
<keyword evidence="2 4" id="KW-0472">Membrane</keyword>
<name>A0A5S9MSB8_9GAMM</name>
<evidence type="ECO:0000256" key="2">
    <source>
        <dbReference type="ARBA" id="ARBA00023136"/>
    </source>
</evidence>
<evidence type="ECO:0000313" key="6">
    <source>
        <dbReference type="EMBL" id="CAA0079073.1"/>
    </source>
</evidence>
<dbReference type="PANTHER" id="PTHR30329:SF21">
    <property type="entry name" value="LIPOPROTEIN YIAD-RELATED"/>
    <property type="match status" value="1"/>
</dbReference>
<dbReference type="CDD" id="cd07185">
    <property type="entry name" value="OmpA_C-like"/>
    <property type="match status" value="1"/>
</dbReference>
<gene>
    <name evidence="6" type="primary">oprF_1</name>
    <name evidence="7" type="synonym">oprF_4</name>
    <name evidence="6" type="ORF">IHBHHGIJ_00063</name>
    <name evidence="7" type="ORF">KFEGEMFD_01086</name>
</gene>
<dbReference type="RefSeq" id="WP_159266788.1">
    <property type="nucleotide sequence ID" value="NZ_CACSIK010000001.1"/>
</dbReference>
<proteinExistence type="predicted"/>
<keyword evidence="3" id="KW-0998">Cell outer membrane</keyword>
<evidence type="ECO:0000259" key="5">
    <source>
        <dbReference type="PROSITE" id="PS51123"/>
    </source>
</evidence>
<dbReference type="Pfam" id="PF00691">
    <property type="entry name" value="OmpA"/>
    <property type="match status" value="1"/>
</dbReference>
<dbReference type="EMBL" id="CACSIK010000001">
    <property type="protein sequence ID" value="CAA0079073.1"/>
    <property type="molecule type" value="Genomic_DNA"/>
</dbReference>
<dbReference type="PANTHER" id="PTHR30329">
    <property type="entry name" value="STATOR ELEMENT OF FLAGELLAR MOTOR COMPLEX"/>
    <property type="match status" value="1"/>
</dbReference>
<sequence length="297" mass="31733">MMEQKHNRVFAVILVFTAIFVCMPVQAGLLKNILTQTGLLDVVTPVTSAVGIDLDDTVTALDGVVSEVLGGVGDGVLDGGIAELSLTDQESTDLLAMDIPVVSVVDNIVDAVFTPTSPADDQPALIPLVNLDPVFVVGQIQSQPYQCTDADRDGVCDQDDQCLETPPGKKVLANGCYLDGPRGLTLEGVWFANDSHQLNPAAQEILTTVADMIKQSSATLIEVGGYTDNAGDAEYNLQLSVSRAASVRDYLVQLGIARSRLQVKGYGEASPRADNSRAEGRAMNRRVELKVIERQTF</sequence>
<evidence type="ECO:0000313" key="8">
    <source>
        <dbReference type="Proteomes" id="UP000435877"/>
    </source>
</evidence>
<evidence type="ECO:0000313" key="9">
    <source>
        <dbReference type="Proteomes" id="UP000439591"/>
    </source>
</evidence>
<organism evidence="6 8">
    <name type="scientific">Zhongshania aliphaticivorans</name>
    <dbReference type="NCBI Taxonomy" id="1470434"/>
    <lineage>
        <taxon>Bacteria</taxon>
        <taxon>Pseudomonadati</taxon>
        <taxon>Pseudomonadota</taxon>
        <taxon>Gammaproteobacteria</taxon>
        <taxon>Cellvibrionales</taxon>
        <taxon>Spongiibacteraceae</taxon>
        <taxon>Zhongshania</taxon>
    </lineage>
</organism>
<evidence type="ECO:0000256" key="3">
    <source>
        <dbReference type="ARBA" id="ARBA00023237"/>
    </source>
</evidence>
<feature type="domain" description="OmpA-like" evidence="5">
    <location>
        <begin position="182"/>
        <end position="295"/>
    </location>
</feature>
<keyword evidence="8" id="KW-1185">Reference proteome</keyword>
<reference evidence="8 9" key="1">
    <citation type="submission" date="2019-11" db="EMBL/GenBank/DDBJ databases">
        <authorList>
            <person name="Holert J."/>
        </authorList>
    </citation>
    <scope>NUCLEOTIDE SEQUENCE [LARGE SCALE GENOMIC DNA]</scope>
    <source>
        <strain evidence="7">BC3_2A</strain>
        <strain evidence="6">SB11_1A</strain>
    </source>
</reference>
<dbReference type="Proteomes" id="UP000439591">
    <property type="component" value="Unassembled WGS sequence"/>
</dbReference>
<dbReference type="OrthoDB" id="9782229at2"/>
<dbReference type="Proteomes" id="UP000435877">
    <property type="component" value="Unassembled WGS sequence"/>
</dbReference>
<comment type="subcellular location">
    <subcellularLocation>
        <location evidence="1">Cell outer membrane</location>
    </subcellularLocation>
</comment>
<accession>A0A5S9MSB8</accession>
<evidence type="ECO:0000256" key="4">
    <source>
        <dbReference type="PROSITE-ProRule" id="PRU00473"/>
    </source>
</evidence>
<dbReference type="EMBL" id="CACSIM010000001">
    <property type="protein sequence ID" value="CAA0086377.1"/>
    <property type="molecule type" value="Genomic_DNA"/>
</dbReference>
<dbReference type="InterPro" id="IPR036737">
    <property type="entry name" value="OmpA-like_sf"/>
</dbReference>
<dbReference type="Gene3D" id="3.30.1330.60">
    <property type="entry name" value="OmpA-like domain"/>
    <property type="match status" value="1"/>
</dbReference>
<protein>
    <submittedName>
        <fullName evidence="6">Outer membrane porin F</fullName>
    </submittedName>
</protein>
<dbReference type="AlphaFoldDB" id="A0A5S9MSB8"/>
<dbReference type="SUPFAM" id="SSF103088">
    <property type="entry name" value="OmpA-like"/>
    <property type="match status" value="1"/>
</dbReference>